<dbReference type="InterPro" id="IPR002669">
    <property type="entry name" value="UreD"/>
</dbReference>
<proteinExistence type="inferred from homology"/>
<comment type="subcellular location">
    <subcellularLocation>
        <location evidence="3">Cytoplasm</location>
    </subcellularLocation>
</comment>
<gene>
    <name evidence="3" type="primary">ureD</name>
    <name evidence="4" type="ORF">GL300_03875</name>
</gene>
<dbReference type="OrthoDB" id="9798842at2"/>
<keyword evidence="5" id="KW-1185">Reference proteome</keyword>
<dbReference type="PANTHER" id="PTHR33643:SF1">
    <property type="entry name" value="UREASE ACCESSORY PROTEIN D"/>
    <property type="match status" value="1"/>
</dbReference>
<evidence type="ECO:0000313" key="4">
    <source>
        <dbReference type="EMBL" id="MTH58345.1"/>
    </source>
</evidence>
<dbReference type="PANTHER" id="PTHR33643">
    <property type="entry name" value="UREASE ACCESSORY PROTEIN D"/>
    <property type="match status" value="1"/>
</dbReference>
<dbReference type="AlphaFoldDB" id="A0A844HJE6"/>
<comment type="subunit">
    <text evidence="3">UreD, UreF and UreG form a complex that acts as a GTP-hydrolysis-dependent molecular chaperone, activating the urease apoprotein by helping to assemble the nickel containing metallocenter of UreC. The UreE protein probably delivers the nickel.</text>
</comment>
<dbReference type="EMBL" id="WMIG01000001">
    <property type="protein sequence ID" value="MTH58345.1"/>
    <property type="molecule type" value="Genomic_DNA"/>
</dbReference>
<dbReference type="Proteomes" id="UP000449846">
    <property type="component" value="Unassembled WGS sequence"/>
</dbReference>
<comment type="similarity">
    <text evidence="1 3">Belongs to the UreD family.</text>
</comment>
<dbReference type="GO" id="GO:0016151">
    <property type="term" value="F:nickel cation binding"/>
    <property type="evidence" value="ECO:0007669"/>
    <property type="project" value="UniProtKB-UniRule"/>
</dbReference>
<organism evidence="4 5">
    <name type="scientific">Paracoccus litorisediminis</name>
    <dbReference type="NCBI Taxonomy" id="2006130"/>
    <lineage>
        <taxon>Bacteria</taxon>
        <taxon>Pseudomonadati</taxon>
        <taxon>Pseudomonadota</taxon>
        <taxon>Alphaproteobacteria</taxon>
        <taxon>Rhodobacterales</taxon>
        <taxon>Paracoccaceae</taxon>
        <taxon>Paracoccus</taxon>
    </lineage>
</organism>
<keyword evidence="2 3" id="KW-0143">Chaperone</keyword>
<keyword evidence="3" id="KW-0996">Nickel insertion</keyword>
<dbReference type="Pfam" id="PF01774">
    <property type="entry name" value="UreD"/>
    <property type="match status" value="1"/>
</dbReference>
<evidence type="ECO:0000256" key="1">
    <source>
        <dbReference type="ARBA" id="ARBA00007177"/>
    </source>
</evidence>
<comment type="function">
    <text evidence="3">Required for maturation of urease via the functional incorporation of the urease nickel metallocenter.</text>
</comment>
<comment type="caution">
    <text evidence="4">The sequence shown here is derived from an EMBL/GenBank/DDBJ whole genome shotgun (WGS) entry which is preliminary data.</text>
</comment>
<evidence type="ECO:0000256" key="2">
    <source>
        <dbReference type="ARBA" id="ARBA00023186"/>
    </source>
</evidence>
<keyword evidence="3" id="KW-0963">Cytoplasm</keyword>
<reference evidence="4 5" key="1">
    <citation type="submission" date="2019-11" db="EMBL/GenBank/DDBJ databases">
        <authorList>
            <person name="Dong K."/>
        </authorList>
    </citation>
    <scope>NUCLEOTIDE SEQUENCE [LARGE SCALE GENOMIC DNA]</scope>
    <source>
        <strain evidence="4 5">NBRC 112902</strain>
    </source>
</reference>
<dbReference type="HAMAP" id="MF_01384">
    <property type="entry name" value="UreD"/>
    <property type="match status" value="1"/>
</dbReference>
<dbReference type="GO" id="GO:0005737">
    <property type="term" value="C:cytoplasm"/>
    <property type="evidence" value="ECO:0007669"/>
    <property type="project" value="UniProtKB-SubCell"/>
</dbReference>
<sequence length="269" mass="28882">MMLHQNMSPVLPRAQGTLRAGFAHSRGATRIARLHQAGSAKAMLPPAPGCEMVLLNTSGGLTGGDRMQIAVTQDANTQLTVTTQTAERAYRSTTGRARVEARFEVADAAHLDLLPQETILFDRAALMRQQEIALIGSATCLWVETLILGRAAMGETVRTLDLTDRRRVTRDGHPVFIENLRLDDAALAGDNPATLAGCRAFATLVLVAPDAADRLAPARAALGPDGAASAFDGKLVARLMADDGWPLRQALMRLIRAVRPGPLPRVWQN</sequence>
<name>A0A844HJE6_9RHOB</name>
<accession>A0A844HJE6</accession>
<protein>
    <recommendedName>
        <fullName evidence="3">Urease accessory protein UreD</fullName>
    </recommendedName>
</protein>
<evidence type="ECO:0000256" key="3">
    <source>
        <dbReference type="HAMAP-Rule" id="MF_01384"/>
    </source>
</evidence>
<evidence type="ECO:0000313" key="5">
    <source>
        <dbReference type="Proteomes" id="UP000449846"/>
    </source>
</evidence>